<dbReference type="KEGG" id="mpof:MPOR_50400"/>
<feature type="signal peptide" evidence="1">
    <location>
        <begin position="1"/>
        <end position="29"/>
    </location>
</feature>
<dbReference type="AlphaFoldDB" id="A0A6N4VHC4"/>
<evidence type="ECO:0000313" key="2">
    <source>
        <dbReference type="EMBL" id="BBX54014.1"/>
    </source>
</evidence>
<protein>
    <recommendedName>
        <fullName evidence="4">Keratin associated protein</fullName>
    </recommendedName>
</protein>
<dbReference type="InterPro" id="IPR006311">
    <property type="entry name" value="TAT_signal"/>
</dbReference>
<reference evidence="2 3" key="1">
    <citation type="journal article" date="2019" name="Emerg. Microbes Infect.">
        <title>Comprehensive subspecies identification of 175 nontuberculous mycobacteria species based on 7547 genomic profiles.</title>
        <authorList>
            <person name="Matsumoto Y."/>
            <person name="Kinjo T."/>
            <person name="Motooka D."/>
            <person name="Nabeya D."/>
            <person name="Jung N."/>
            <person name="Uechi K."/>
            <person name="Horii T."/>
            <person name="Iida T."/>
            <person name="Fujita J."/>
            <person name="Nakamura S."/>
        </authorList>
    </citation>
    <scope>NUCLEOTIDE SEQUENCE [LARGE SCALE GENOMIC DNA]</scope>
    <source>
        <strain evidence="2 3">JCM 12603</strain>
    </source>
</reference>
<evidence type="ECO:0000256" key="1">
    <source>
        <dbReference type="SAM" id="SignalP"/>
    </source>
</evidence>
<name>A0A6N4VHC4_9MYCO</name>
<organism evidence="2 3">
    <name type="scientific">Mycolicibacterium poriferae</name>
    <dbReference type="NCBI Taxonomy" id="39694"/>
    <lineage>
        <taxon>Bacteria</taxon>
        <taxon>Bacillati</taxon>
        <taxon>Actinomycetota</taxon>
        <taxon>Actinomycetes</taxon>
        <taxon>Mycobacteriales</taxon>
        <taxon>Mycobacteriaceae</taxon>
        <taxon>Mycolicibacterium</taxon>
    </lineage>
</organism>
<keyword evidence="3" id="KW-1185">Reference proteome</keyword>
<evidence type="ECO:0000313" key="3">
    <source>
        <dbReference type="Proteomes" id="UP000466785"/>
    </source>
</evidence>
<dbReference type="EMBL" id="AP022570">
    <property type="protein sequence ID" value="BBX54014.1"/>
    <property type="molecule type" value="Genomic_DNA"/>
</dbReference>
<dbReference type="PROSITE" id="PS51318">
    <property type="entry name" value="TAT"/>
    <property type="match status" value="1"/>
</dbReference>
<feature type="chain" id="PRO_5026906925" description="Keratin associated protein" evidence="1">
    <location>
        <begin position="30"/>
        <end position="85"/>
    </location>
</feature>
<gene>
    <name evidence="2" type="ORF">MPOR_50400</name>
</gene>
<accession>A0A6N4VHC4</accession>
<dbReference type="RefSeq" id="WP_152518555.1">
    <property type="nucleotide sequence ID" value="NZ_AP022570.1"/>
</dbReference>
<sequence>MKARLTALTALLAGGGAALAIAAAPAALAQPNCEQTSSGGGGYQGGATTLCESPGNAQISSTPPAYAQPWYGGGMFPWDYGMFVL</sequence>
<evidence type="ECO:0008006" key="4">
    <source>
        <dbReference type="Google" id="ProtNLM"/>
    </source>
</evidence>
<dbReference type="Proteomes" id="UP000466785">
    <property type="component" value="Chromosome"/>
</dbReference>
<keyword evidence="1" id="KW-0732">Signal</keyword>
<proteinExistence type="predicted"/>